<dbReference type="EMBL" id="JBHUIM010000003">
    <property type="protein sequence ID" value="MFD2248188.1"/>
    <property type="molecule type" value="Genomic_DNA"/>
</dbReference>
<evidence type="ECO:0000313" key="2">
    <source>
        <dbReference type="EMBL" id="MFD2248188.1"/>
    </source>
</evidence>
<feature type="transmembrane region" description="Helical" evidence="1">
    <location>
        <begin position="6"/>
        <end position="26"/>
    </location>
</feature>
<evidence type="ECO:0008006" key="4">
    <source>
        <dbReference type="Google" id="ProtNLM"/>
    </source>
</evidence>
<proteinExistence type="predicted"/>
<organism evidence="2 3">
    <name type="scientific">Pontibacter ruber</name>
    <dbReference type="NCBI Taxonomy" id="1343895"/>
    <lineage>
        <taxon>Bacteria</taxon>
        <taxon>Pseudomonadati</taxon>
        <taxon>Bacteroidota</taxon>
        <taxon>Cytophagia</taxon>
        <taxon>Cytophagales</taxon>
        <taxon>Hymenobacteraceae</taxon>
        <taxon>Pontibacter</taxon>
    </lineage>
</organism>
<feature type="transmembrane region" description="Helical" evidence="1">
    <location>
        <begin position="199"/>
        <end position="216"/>
    </location>
</feature>
<keyword evidence="1" id="KW-0812">Transmembrane</keyword>
<dbReference type="RefSeq" id="WP_250431880.1">
    <property type="nucleotide sequence ID" value="NZ_JALPRR010000004.1"/>
</dbReference>
<feature type="transmembrane region" description="Helical" evidence="1">
    <location>
        <begin position="115"/>
        <end position="135"/>
    </location>
</feature>
<keyword evidence="1" id="KW-1133">Transmembrane helix</keyword>
<name>A0ABW5D2A1_9BACT</name>
<feature type="transmembrane region" description="Helical" evidence="1">
    <location>
        <begin position="141"/>
        <end position="162"/>
    </location>
</feature>
<protein>
    <recommendedName>
        <fullName evidence="4">ZIP Zinc transporter</fullName>
    </recommendedName>
</protein>
<feature type="transmembrane region" description="Helical" evidence="1">
    <location>
        <begin position="33"/>
        <end position="51"/>
    </location>
</feature>
<comment type="caution">
    <text evidence="2">The sequence shown here is derived from an EMBL/GenBank/DDBJ whole genome shotgun (WGS) entry which is preliminary data.</text>
</comment>
<gene>
    <name evidence="2" type="ORF">ACFSKP_18110</name>
</gene>
<keyword evidence="1" id="KW-0472">Membrane</keyword>
<sequence>MEDHVSLWPILAMAIIHFFANKLRFLGGVPRSIWLSAAGGVSVAYVFLHLFPELGEGQEHVERVLSRVGSFLSHHVYLMALIGLVIFYGLERMVVENRYKYQKKKEEEPRHGHGIFWLHIGSFALYNALIGYILYQREEGSVQNMLLFSVAMALHFIVNDFGLQEHHQESYRRVGRWVLVAALVAGWATGFVVELPETLVVLVMAFVGGGVILNVLKEELPEERESRYWAFLLGAGLYSVLLLAL</sequence>
<dbReference type="Proteomes" id="UP001597374">
    <property type="component" value="Unassembled WGS sequence"/>
</dbReference>
<feature type="transmembrane region" description="Helical" evidence="1">
    <location>
        <begin position="174"/>
        <end position="193"/>
    </location>
</feature>
<feature type="transmembrane region" description="Helical" evidence="1">
    <location>
        <begin position="228"/>
        <end position="244"/>
    </location>
</feature>
<keyword evidence="3" id="KW-1185">Reference proteome</keyword>
<evidence type="ECO:0000313" key="3">
    <source>
        <dbReference type="Proteomes" id="UP001597374"/>
    </source>
</evidence>
<feature type="transmembrane region" description="Helical" evidence="1">
    <location>
        <begin position="71"/>
        <end position="94"/>
    </location>
</feature>
<reference evidence="3" key="1">
    <citation type="journal article" date="2019" name="Int. J. Syst. Evol. Microbiol.">
        <title>The Global Catalogue of Microorganisms (GCM) 10K type strain sequencing project: providing services to taxonomists for standard genome sequencing and annotation.</title>
        <authorList>
            <consortium name="The Broad Institute Genomics Platform"/>
            <consortium name="The Broad Institute Genome Sequencing Center for Infectious Disease"/>
            <person name="Wu L."/>
            <person name="Ma J."/>
        </authorList>
    </citation>
    <scope>NUCLEOTIDE SEQUENCE [LARGE SCALE GENOMIC DNA]</scope>
    <source>
        <strain evidence="3">CGMCC 4.1782</strain>
    </source>
</reference>
<accession>A0ABW5D2A1</accession>
<evidence type="ECO:0000256" key="1">
    <source>
        <dbReference type="SAM" id="Phobius"/>
    </source>
</evidence>